<keyword evidence="1" id="KW-0472">Membrane</keyword>
<reference evidence="3" key="1">
    <citation type="submission" date="2017-02" db="EMBL/GenBank/DDBJ databases">
        <title>Tessaracoccus aquaemaris sp. nov., isolated from the intestine of a Korean rockfish, Sebastes schlegelii, in a marine aquaculture pond.</title>
        <authorList>
            <person name="Tak E.J."/>
            <person name="Bae J.-W."/>
        </authorList>
    </citation>
    <scope>NUCLEOTIDE SEQUENCE [LARGE SCALE GENOMIC DNA]</scope>
    <source>
        <strain evidence="3">NSG39</strain>
    </source>
</reference>
<proteinExistence type="predicted"/>
<dbReference type="Proteomes" id="UP000188145">
    <property type="component" value="Chromosome"/>
</dbReference>
<dbReference type="EMBL" id="CP019606">
    <property type="protein sequence ID" value="AQP48929.1"/>
    <property type="molecule type" value="Genomic_DNA"/>
</dbReference>
<keyword evidence="1" id="KW-0812">Transmembrane</keyword>
<gene>
    <name evidence="2" type="ORF">BW730_16925</name>
</gene>
<evidence type="ECO:0000313" key="3">
    <source>
        <dbReference type="Proteomes" id="UP000188145"/>
    </source>
</evidence>
<feature type="transmembrane region" description="Helical" evidence="1">
    <location>
        <begin position="31"/>
        <end position="50"/>
    </location>
</feature>
<evidence type="ECO:0000256" key="1">
    <source>
        <dbReference type="SAM" id="Phobius"/>
    </source>
</evidence>
<accession>A0A1Q2CS33</accession>
<keyword evidence="3" id="KW-1185">Reference proteome</keyword>
<dbReference type="KEGG" id="tes:BW730_16925"/>
<sequence length="185" mass="20417">MTRMQPSRFVAGLTPLPTAARVTRQRGALRMRLITSVISLVLLIVFILLFGKTWSAGWTVTIVVLWVLSTAFWFLVTVDALRRAKRDLGLIPEGDAFYLDPQGIEFVFPNPATPVKVDWAEITRFRLAGRNFGAGPVLSVEARGEEIARVPVSFLDATPAVIDSAAQAYSLGRVRLDTEALDNVF</sequence>
<name>A0A1Q2CS33_9ACTN</name>
<organism evidence="2 3">
    <name type="scientific">Tessaracoccus aquimaris</name>
    <dbReference type="NCBI Taxonomy" id="1332264"/>
    <lineage>
        <taxon>Bacteria</taxon>
        <taxon>Bacillati</taxon>
        <taxon>Actinomycetota</taxon>
        <taxon>Actinomycetes</taxon>
        <taxon>Propionibacteriales</taxon>
        <taxon>Propionibacteriaceae</taxon>
        <taxon>Tessaracoccus</taxon>
    </lineage>
</organism>
<evidence type="ECO:0000313" key="2">
    <source>
        <dbReference type="EMBL" id="AQP48929.1"/>
    </source>
</evidence>
<keyword evidence="1" id="KW-1133">Transmembrane helix</keyword>
<feature type="transmembrane region" description="Helical" evidence="1">
    <location>
        <begin position="56"/>
        <end position="76"/>
    </location>
</feature>
<protein>
    <submittedName>
        <fullName evidence="2">Uncharacterized protein</fullName>
    </submittedName>
</protein>
<dbReference type="STRING" id="1332264.BW730_16925"/>
<dbReference type="AlphaFoldDB" id="A0A1Q2CS33"/>